<dbReference type="CDD" id="cd03380">
    <property type="entry name" value="PAP2_like_1"/>
    <property type="match status" value="1"/>
</dbReference>
<dbReference type="InterPro" id="IPR000326">
    <property type="entry name" value="PAP2/HPO"/>
</dbReference>
<reference evidence="2 3" key="1">
    <citation type="submission" date="2019-09" db="EMBL/GenBank/DDBJ databases">
        <title>Chitinophaga ginsengihumi sp. nov., isolated from soil of ginseng rhizosphere.</title>
        <authorList>
            <person name="Lee J."/>
        </authorList>
    </citation>
    <scope>NUCLEOTIDE SEQUENCE [LARGE SCALE GENOMIC DNA]</scope>
    <source>
        <strain evidence="2 3">BN140078</strain>
    </source>
</reference>
<protein>
    <submittedName>
        <fullName evidence="2">Phosphatase PAP2 family protein</fullName>
    </submittedName>
</protein>
<evidence type="ECO:0000259" key="1">
    <source>
        <dbReference type="Pfam" id="PF01569"/>
    </source>
</evidence>
<dbReference type="PANTHER" id="PTHR34599">
    <property type="entry name" value="PEROXIDASE-RELATED"/>
    <property type="match status" value="1"/>
</dbReference>
<dbReference type="EMBL" id="VUOC01000001">
    <property type="protein sequence ID" value="KAA2245255.1"/>
    <property type="molecule type" value="Genomic_DNA"/>
</dbReference>
<keyword evidence="3" id="KW-1185">Reference proteome</keyword>
<name>A0A5B2W1P5_9BACT</name>
<dbReference type="Gene3D" id="1.10.606.20">
    <property type="match status" value="1"/>
</dbReference>
<dbReference type="AlphaFoldDB" id="A0A5B2W1P5"/>
<dbReference type="InterPro" id="IPR036938">
    <property type="entry name" value="PAP2/HPO_sf"/>
</dbReference>
<evidence type="ECO:0000313" key="3">
    <source>
        <dbReference type="Proteomes" id="UP000324611"/>
    </source>
</evidence>
<organism evidence="2 3">
    <name type="scientific">Chitinophaga agrisoli</name>
    <dbReference type="NCBI Taxonomy" id="2607653"/>
    <lineage>
        <taxon>Bacteria</taxon>
        <taxon>Pseudomonadati</taxon>
        <taxon>Bacteroidota</taxon>
        <taxon>Chitinophagia</taxon>
        <taxon>Chitinophagales</taxon>
        <taxon>Chitinophagaceae</taxon>
        <taxon>Chitinophaga</taxon>
    </lineage>
</organism>
<comment type="caution">
    <text evidence="2">The sequence shown here is derived from an EMBL/GenBank/DDBJ whole genome shotgun (WGS) entry which is preliminary data.</text>
</comment>
<gene>
    <name evidence="2" type="ORF">F0L74_04640</name>
</gene>
<proteinExistence type="predicted"/>
<dbReference type="Pfam" id="PF01569">
    <property type="entry name" value="PAP2"/>
    <property type="match status" value="1"/>
</dbReference>
<reference evidence="2 3" key="2">
    <citation type="submission" date="2019-09" db="EMBL/GenBank/DDBJ databases">
        <authorList>
            <person name="Jin C."/>
        </authorList>
    </citation>
    <scope>NUCLEOTIDE SEQUENCE [LARGE SCALE GENOMIC DNA]</scope>
    <source>
        <strain evidence="2 3">BN140078</strain>
    </source>
</reference>
<sequence length="525" mass="57322">MFLHSLKKIQMKSKALPLSICLVMMIFCVVCCDKEVQERALPSFESTAIDASGGTWRPIILGSATDISVAPASTTGSADYLLEIGQIVQMQQSISNVDRALIDQWKGNGVLRWNEKIRALVARYNLAPEPTADGTYPAPSAANPAGPPAFPFANPVYAGRAYAYFSVAMYDALIACWYHKFKNNRPQPAVASNLVQALETYQIDMPGYPSADAVMAQVGYRMLKTLFPVDSAEILNMANGHKRAKLLSGMASPSDIAAGEAIANAVVDKVMARFRTDGMGQSLGSPAQWAQLAASAKARGISTTWKSMEIPARPPMLPFFGNVKLWNINTAQRDSLRPPPPPAIGSEQFNKDMEELRGYTSHPTDEQWRIATFWSDGLGSFTPPGHWNEIAGESIARHQLSEIKTARAMALLNMALCDAGICCWDAKSFYYYPRPTQMDERIKTIGLPNFPSYTSGHSTFSGAAAAVLGYLFPDEGQRFIDMAQEASMSRIYGGIHYRFDCEAGLKCGNAIGSFSVRWGQTDGSN</sequence>
<dbReference type="Proteomes" id="UP000324611">
    <property type="component" value="Unassembled WGS sequence"/>
</dbReference>
<accession>A0A5B2W1P5</accession>
<dbReference type="SUPFAM" id="SSF48317">
    <property type="entry name" value="Acid phosphatase/Vanadium-dependent haloperoxidase"/>
    <property type="match status" value="1"/>
</dbReference>
<dbReference type="PANTHER" id="PTHR34599:SF1">
    <property type="entry name" value="PHOSPHATIDIC ACID PHOSPHATASE TYPE 2_HALOPEROXIDASE DOMAIN-CONTAINING PROTEIN"/>
    <property type="match status" value="1"/>
</dbReference>
<dbReference type="InterPro" id="IPR052559">
    <property type="entry name" value="V-haloperoxidase"/>
</dbReference>
<feature type="domain" description="Phosphatidic acid phosphatase type 2/haloperoxidase" evidence="1">
    <location>
        <begin position="413"/>
        <end position="521"/>
    </location>
</feature>
<evidence type="ECO:0000313" key="2">
    <source>
        <dbReference type="EMBL" id="KAA2245255.1"/>
    </source>
</evidence>